<organism evidence="1 3">
    <name type="scientific">Anaplasma phagocytophilum str. CRT53-1</name>
    <dbReference type="NCBI Taxonomy" id="1359157"/>
    <lineage>
        <taxon>Bacteria</taxon>
        <taxon>Pseudomonadati</taxon>
        <taxon>Pseudomonadota</taxon>
        <taxon>Alphaproteobacteria</taxon>
        <taxon>Rickettsiales</taxon>
        <taxon>Anaplasmataceae</taxon>
        <taxon>Anaplasma</taxon>
        <taxon>phagocytophilum group</taxon>
    </lineage>
</organism>
<protein>
    <submittedName>
        <fullName evidence="1">Uncharacterized protein</fullName>
    </submittedName>
</protein>
<sequence>MHLRGMSTVWKLEYETESFIPSKRQEISSICGEGIAQASKHEAYSKNKVITP</sequence>
<dbReference type="EMBL" id="LAOD01000024">
    <property type="protein sequence ID" value="KJV83889.1"/>
    <property type="molecule type" value="Genomic_DNA"/>
</dbReference>
<comment type="caution">
    <text evidence="1">The sequence shown here is derived from an EMBL/GenBank/DDBJ whole genome shotgun (WGS) entry which is preliminary data.</text>
</comment>
<evidence type="ECO:0000313" key="3">
    <source>
        <dbReference type="Proteomes" id="UP000033722"/>
    </source>
</evidence>
<reference evidence="1 3" key="1">
    <citation type="submission" date="2015-01" db="EMBL/GenBank/DDBJ databases">
        <title>Genome Sequencing of Rickettsiales.</title>
        <authorList>
            <person name="Daugherty S.C."/>
            <person name="Su Q."/>
            <person name="Abolude K."/>
            <person name="Beier-Sexton M."/>
            <person name="Carlyon J.A."/>
            <person name="Carter R."/>
            <person name="Day N.P."/>
            <person name="Dumler S.J."/>
            <person name="Dyachenko V."/>
            <person name="Godinez A."/>
            <person name="Kurtti T.J."/>
            <person name="Lichay M."/>
            <person name="Mullins K.E."/>
            <person name="Ott S."/>
            <person name="Pappas-Brown V."/>
            <person name="Paris D.H."/>
            <person name="Patel P."/>
            <person name="Richards A.L."/>
            <person name="Sadzewicz L."/>
            <person name="Sears K."/>
            <person name="Seidman D."/>
            <person name="Sengamalay N."/>
            <person name="Stenos J."/>
            <person name="Tallon L.J."/>
            <person name="Vincent G."/>
            <person name="Fraser C.M."/>
            <person name="Munderloh U."/>
            <person name="Dunning-Hotopp J.C."/>
        </authorList>
    </citation>
    <scope>NUCLEOTIDE SEQUENCE [LARGE SCALE GENOMIC DNA]</scope>
    <source>
        <strain evidence="1 3">CRT53-1</strain>
    </source>
</reference>
<dbReference type="EMBL" id="LAOD01000024">
    <property type="protein sequence ID" value="KJV83893.1"/>
    <property type="molecule type" value="Genomic_DNA"/>
</dbReference>
<evidence type="ECO:0000313" key="2">
    <source>
        <dbReference type="EMBL" id="KJV83893.1"/>
    </source>
</evidence>
<dbReference type="AlphaFoldDB" id="A0A0F3PXG5"/>
<name>A0A0F3PXG5_ANAPH</name>
<gene>
    <name evidence="1" type="ORF">APHCRT_1057</name>
    <name evidence="2" type="ORF">APHCRT_1060</name>
</gene>
<accession>A0A0F3PXG5</accession>
<evidence type="ECO:0000313" key="1">
    <source>
        <dbReference type="EMBL" id="KJV83889.1"/>
    </source>
</evidence>
<dbReference type="Proteomes" id="UP000033722">
    <property type="component" value="Unassembled WGS sequence"/>
</dbReference>
<proteinExistence type="predicted"/>
<dbReference type="PATRIC" id="fig|1359157.3.peg.875"/>